<accession>A0A835J7J9</accession>
<organism evidence="2 3">
    <name type="scientific">Salix dunnii</name>
    <dbReference type="NCBI Taxonomy" id="1413687"/>
    <lineage>
        <taxon>Eukaryota</taxon>
        <taxon>Viridiplantae</taxon>
        <taxon>Streptophyta</taxon>
        <taxon>Embryophyta</taxon>
        <taxon>Tracheophyta</taxon>
        <taxon>Spermatophyta</taxon>
        <taxon>Magnoliopsida</taxon>
        <taxon>eudicotyledons</taxon>
        <taxon>Gunneridae</taxon>
        <taxon>Pentapetalae</taxon>
        <taxon>rosids</taxon>
        <taxon>fabids</taxon>
        <taxon>Malpighiales</taxon>
        <taxon>Salicaceae</taxon>
        <taxon>Saliceae</taxon>
        <taxon>Salix</taxon>
    </lineage>
</organism>
<keyword evidence="1" id="KW-0812">Transmembrane</keyword>
<gene>
    <name evidence="2" type="ORF">SADUNF_Sadunf17G0014500</name>
</gene>
<reference evidence="2 3" key="1">
    <citation type="submission" date="2020-10" db="EMBL/GenBank/DDBJ databases">
        <title>Plant Genome Project.</title>
        <authorList>
            <person name="Zhang R.-G."/>
        </authorList>
    </citation>
    <scope>NUCLEOTIDE SEQUENCE [LARGE SCALE GENOMIC DNA]</scope>
    <source>
        <strain evidence="2">FAFU-HL-1</strain>
        <tissue evidence="2">Leaf</tissue>
    </source>
</reference>
<dbReference type="EMBL" id="JADGMS010000017">
    <property type="protein sequence ID" value="KAF9663209.1"/>
    <property type="molecule type" value="Genomic_DNA"/>
</dbReference>
<sequence length="80" mass="8897">MSCNISFLPNHFLQAIFLQLPTGTLVGNLVYSHCRRILEYCKFKIYSGVDDDGVWCCVVATKTVWKVVLGWKGGVAIGKS</sequence>
<keyword evidence="1" id="KW-0472">Membrane</keyword>
<dbReference type="AlphaFoldDB" id="A0A835J7J9"/>
<proteinExistence type="predicted"/>
<evidence type="ECO:0000313" key="3">
    <source>
        <dbReference type="Proteomes" id="UP000657918"/>
    </source>
</evidence>
<protein>
    <submittedName>
        <fullName evidence="2">Uncharacterized protein</fullName>
    </submittedName>
</protein>
<dbReference type="Proteomes" id="UP000657918">
    <property type="component" value="Unassembled WGS sequence"/>
</dbReference>
<evidence type="ECO:0000256" key="1">
    <source>
        <dbReference type="SAM" id="Phobius"/>
    </source>
</evidence>
<name>A0A835J7J9_9ROSI</name>
<comment type="caution">
    <text evidence="2">The sequence shown here is derived from an EMBL/GenBank/DDBJ whole genome shotgun (WGS) entry which is preliminary data.</text>
</comment>
<keyword evidence="3" id="KW-1185">Reference proteome</keyword>
<feature type="transmembrane region" description="Helical" evidence="1">
    <location>
        <begin position="12"/>
        <end position="31"/>
    </location>
</feature>
<evidence type="ECO:0000313" key="2">
    <source>
        <dbReference type="EMBL" id="KAF9663209.1"/>
    </source>
</evidence>
<keyword evidence="1" id="KW-1133">Transmembrane helix</keyword>